<dbReference type="GO" id="GO:0000287">
    <property type="term" value="F:magnesium ion binding"/>
    <property type="evidence" value="ECO:0007669"/>
    <property type="project" value="UniProtKB-UniRule"/>
</dbReference>
<dbReference type="HAMAP" id="MF_00228">
    <property type="entry name" value="Thz_kinase"/>
    <property type="match status" value="1"/>
</dbReference>
<keyword evidence="7 11" id="KW-0418">Kinase</keyword>
<dbReference type="AlphaFoldDB" id="A0A087AHP6"/>
<feature type="binding site" evidence="11">
    <location>
        <position position="136"/>
    </location>
    <ligand>
        <name>ATP</name>
        <dbReference type="ChEBI" id="CHEBI:30616"/>
    </ligand>
</feature>
<comment type="cofactor">
    <cofactor evidence="2 11">
        <name>Mg(2+)</name>
        <dbReference type="ChEBI" id="CHEBI:18420"/>
    </cofactor>
</comment>
<dbReference type="RefSeq" id="WP_024540666.1">
    <property type="nucleotide sequence ID" value="NZ_JBQKLO010000011.1"/>
</dbReference>
<dbReference type="UniPathway" id="UPA00060">
    <property type="reaction ID" value="UER00139"/>
</dbReference>
<keyword evidence="9 11" id="KW-0460">Magnesium</keyword>
<comment type="function">
    <text evidence="11">Catalyzes the phosphorylation of the hydroxyl group of 4-methyl-5-beta-hydroxyethylthiazole (THZ).</text>
</comment>
<comment type="catalytic activity">
    <reaction evidence="1 11">
        <text>5-(2-hydroxyethyl)-4-methylthiazole + ATP = 4-methyl-5-(2-phosphooxyethyl)-thiazole + ADP + H(+)</text>
        <dbReference type="Rhea" id="RHEA:24212"/>
        <dbReference type="ChEBI" id="CHEBI:15378"/>
        <dbReference type="ChEBI" id="CHEBI:17957"/>
        <dbReference type="ChEBI" id="CHEBI:30616"/>
        <dbReference type="ChEBI" id="CHEBI:58296"/>
        <dbReference type="ChEBI" id="CHEBI:456216"/>
        <dbReference type="EC" id="2.7.1.50"/>
    </reaction>
</comment>
<dbReference type="InterPro" id="IPR029056">
    <property type="entry name" value="Ribokinase-like"/>
</dbReference>
<evidence type="ECO:0000256" key="5">
    <source>
        <dbReference type="ARBA" id="ARBA00022723"/>
    </source>
</evidence>
<evidence type="ECO:0000313" key="12">
    <source>
        <dbReference type="EMBL" id="KFI58296.1"/>
    </source>
</evidence>
<feature type="binding site" evidence="11">
    <location>
        <position position="225"/>
    </location>
    <ligand>
        <name>substrate</name>
    </ligand>
</feature>
<gene>
    <name evidence="11" type="primary">thiM</name>
    <name evidence="12" type="ORF">BCHO_0380</name>
</gene>
<dbReference type="Pfam" id="PF02110">
    <property type="entry name" value="HK"/>
    <property type="match status" value="1"/>
</dbReference>
<reference evidence="12 13" key="1">
    <citation type="submission" date="2014-03" db="EMBL/GenBank/DDBJ databases">
        <title>Genomics of Bifidobacteria.</title>
        <authorList>
            <person name="Ventura M."/>
            <person name="Milani C."/>
            <person name="Lugli G.A."/>
        </authorList>
    </citation>
    <scope>NUCLEOTIDE SEQUENCE [LARGE SCALE GENOMIC DNA]</scope>
    <source>
        <strain evidence="12 13">LMG 10510</strain>
    </source>
</reference>
<evidence type="ECO:0000313" key="13">
    <source>
        <dbReference type="Proteomes" id="UP000028995"/>
    </source>
</evidence>
<protein>
    <recommendedName>
        <fullName evidence="11">Hydroxyethylthiazole kinase</fullName>
        <ecNumber evidence="11">2.7.1.50</ecNumber>
    </recommendedName>
    <alternativeName>
        <fullName evidence="11">4-methyl-5-beta-hydroxyethylthiazole kinase</fullName>
        <shortName evidence="11">TH kinase</shortName>
        <shortName evidence="11">Thz kinase</shortName>
    </alternativeName>
</protein>
<evidence type="ECO:0000256" key="7">
    <source>
        <dbReference type="ARBA" id="ARBA00022777"/>
    </source>
</evidence>
<sequence length="297" mass="30620">MSKATTADHHDLAADDALRMSIRRAVLDVRARTPLAQSFTNFVTINLVANAQLAAGGTAAMSYLPDDVIDIAAMCGATYINVGTLLPFYKDALGEITASLHEAGHRWVLDPVAAGLGATRTAILKAMRDTPPSLVRANASEVIALDALWGLSDGSDVTDGPAGVESTDDVDTALGAAKRVAKHLRAGDPDGLGAVAVSGETDLVTDGERVFRLPGGDMMMTKITGAGCALGGVAATYLCVAEPLVAALAASLLFDRAGERAAAESHGPGSFQTEFLDALWAIDADTVSTSTILEANR</sequence>
<dbReference type="InterPro" id="IPR000417">
    <property type="entry name" value="Hyethyz_kinase"/>
</dbReference>
<dbReference type="GO" id="GO:0004417">
    <property type="term" value="F:hydroxyethylthiazole kinase activity"/>
    <property type="evidence" value="ECO:0007669"/>
    <property type="project" value="UniProtKB-UniRule"/>
</dbReference>
<evidence type="ECO:0000256" key="3">
    <source>
        <dbReference type="ARBA" id="ARBA00004868"/>
    </source>
</evidence>
<dbReference type="PIRSF" id="PIRSF000513">
    <property type="entry name" value="Thz_kinase"/>
    <property type="match status" value="1"/>
</dbReference>
<dbReference type="Proteomes" id="UP000028995">
    <property type="component" value="Unassembled WGS sequence"/>
</dbReference>
<evidence type="ECO:0000256" key="4">
    <source>
        <dbReference type="ARBA" id="ARBA00022679"/>
    </source>
</evidence>
<keyword evidence="8 11" id="KW-0067">ATP-binding</keyword>
<feature type="binding site" evidence="11">
    <location>
        <position position="61"/>
    </location>
    <ligand>
        <name>substrate</name>
    </ligand>
</feature>
<comment type="similarity">
    <text evidence="11">Belongs to the Thz kinase family.</text>
</comment>
<evidence type="ECO:0000256" key="6">
    <source>
        <dbReference type="ARBA" id="ARBA00022741"/>
    </source>
</evidence>
<feature type="binding site" evidence="11">
    <location>
        <position position="198"/>
    </location>
    <ligand>
        <name>ATP</name>
        <dbReference type="ChEBI" id="CHEBI:30616"/>
    </ligand>
</feature>
<accession>A0A087AHP6</accession>
<keyword evidence="13" id="KW-1185">Reference proteome</keyword>
<dbReference type="OrthoDB" id="8909021at2"/>
<dbReference type="GO" id="GO:0009228">
    <property type="term" value="P:thiamine biosynthetic process"/>
    <property type="evidence" value="ECO:0007669"/>
    <property type="project" value="UniProtKB-KW"/>
</dbReference>
<dbReference type="CDD" id="cd01170">
    <property type="entry name" value="THZ_kinase"/>
    <property type="match status" value="1"/>
</dbReference>
<keyword evidence="6 11" id="KW-0547">Nucleotide-binding</keyword>
<comment type="pathway">
    <text evidence="3 11">Cofactor biosynthesis; thiamine diphosphate biosynthesis; 4-methyl-5-(2-phosphoethyl)-thiazole from 5-(2-hydroxyethyl)-4-methylthiazole: step 1/1.</text>
</comment>
<dbReference type="PRINTS" id="PR01099">
    <property type="entry name" value="HYETHTZKNASE"/>
</dbReference>
<evidence type="ECO:0000256" key="2">
    <source>
        <dbReference type="ARBA" id="ARBA00001946"/>
    </source>
</evidence>
<keyword evidence="5 11" id="KW-0479">Metal-binding</keyword>
<dbReference type="STRING" id="35760.BCHO_0380"/>
<dbReference type="EC" id="2.7.1.50" evidence="11"/>
<name>A0A087AHP6_9BIFI</name>
<evidence type="ECO:0000256" key="1">
    <source>
        <dbReference type="ARBA" id="ARBA00001771"/>
    </source>
</evidence>
<keyword evidence="10 11" id="KW-0784">Thiamine biosynthesis</keyword>
<comment type="caution">
    <text evidence="12">The sequence shown here is derived from an EMBL/GenBank/DDBJ whole genome shotgun (WGS) entry which is preliminary data.</text>
</comment>
<dbReference type="GO" id="GO:0005524">
    <property type="term" value="F:ATP binding"/>
    <property type="evidence" value="ECO:0007669"/>
    <property type="project" value="UniProtKB-UniRule"/>
</dbReference>
<dbReference type="Gene3D" id="3.40.1190.20">
    <property type="match status" value="1"/>
</dbReference>
<dbReference type="EMBL" id="JGYU01000002">
    <property type="protein sequence ID" value="KFI58296.1"/>
    <property type="molecule type" value="Genomic_DNA"/>
</dbReference>
<dbReference type="eggNOG" id="COG2145">
    <property type="taxonomic scope" value="Bacteria"/>
</dbReference>
<evidence type="ECO:0000256" key="11">
    <source>
        <dbReference type="HAMAP-Rule" id="MF_00228"/>
    </source>
</evidence>
<proteinExistence type="inferred from homology"/>
<organism evidence="12 13">
    <name type="scientific">Bifidobacterium choerinum</name>
    <dbReference type="NCBI Taxonomy" id="35760"/>
    <lineage>
        <taxon>Bacteria</taxon>
        <taxon>Bacillati</taxon>
        <taxon>Actinomycetota</taxon>
        <taxon>Actinomycetes</taxon>
        <taxon>Bifidobacteriales</taxon>
        <taxon>Bifidobacteriaceae</taxon>
        <taxon>Bifidobacterium</taxon>
    </lineage>
</organism>
<dbReference type="GO" id="GO:0009229">
    <property type="term" value="P:thiamine diphosphate biosynthetic process"/>
    <property type="evidence" value="ECO:0007669"/>
    <property type="project" value="UniProtKB-UniRule"/>
</dbReference>
<evidence type="ECO:0000256" key="8">
    <source>
        <dbReference type="ARBA" id="ARBA00022840"/>
    </source>
</evidence>
<keyword evidence="4 11" id="KW-0808">Transferase</keyword>
<dbReference type="SUPFAM" id="SSF53613">
    <property type="entry name" value="Ribokinase-like"/>
    <property type="match status" value="1"/>
</dbReference>
<evidence type="ECO:0000256" key="9">
    <source>
        <dbReference type="ARBA" id="ARBA00022842"/>
    </source>
</evidence>
<evidence type="ECO:0000256" key="10">
    <source>
        <dbReference type="ARBA" id="ARBA00022977"/>
    </source>
</evidence>